<dbReference type="CDD" id="cd01288">
    <property type="entry name" value="FabZ"/>
    <property type="match status" value="1"/>
</dbReference>
<organism evidence="2 4">
    <name type="scientific">Gimesia maris</name>
    <dbReference type="NCBI Taxonomy" id="122"/>
    <lineage>
        <taxon>Bacteria</taxon>
        <taxon>Pseudomonadati</taxon>
        <taxon>Planctomycetota</taxon>
        <taxon>Planctomycetia</taxon>
        <taxon>Planctomycetales</taxon>
        <taxon>Planctomycetaceae</taxon>
        <taxon>Gimesia</taxon>
    </lineage>
</organism>
<dbReference type="GO" id="GO:0019171">
    <property type="term" value="F:(3R)-hydroxyacyl-[acyl-carrier-protein] dehydratase activity"/>
    <property type="evidence" value="ECO:0007669"/>
    <property type="project" value="UniProtKB-EC"/>
</dbReference>
<evidence type="ECO:0000256" key="1">
    <source>
        <dbReference type="ARBA" id="ARBA00023239"/>
    </source>
</evidence>
<reference evidence="3 5" key="2">
    <citation type="submission" date="2019-08" db="EMBL/GenBank/DDBJ databases">
        <title>Deep-cultivation of Planctomycetes and their phenomic and genomic characterization uncovers novel biology.</title>
        <authorList>
            <person name="Wiegand S."/>
            <person name="Jogler M."/>
            <person name="Boedeker C."/>
            <person name="Pinto D."/>
            <person name="Vollmers J."/>
            <person name="Rivas-Marin E."/>
            <person name="Kohn T."/>
            <person name="Peeters S.H."/>
            <person name="Heuer A."/>
            <person name="Rast P."/>
            <person name="Oberbeckmann S."/>
            <person name="Bunk B."/>
            <person name="Jeske O."/>
            <person name="Meyerdierks A."/>
            <person name="Storesund J.E."/>
            <person name="Kallscheuer N."/>
            <person name="Luecker S."/>
            <person name="Lage O.M."/>
            <person name="Pohl T."/>
            <person name="Merkel B.J."/>
            <person name="Hornburger P."/>
            <person name="Mueller R.-W."/>
            <person name="Bruemmer F."/>
            <person name="Labrenz M."/>
            <person name="Spormann A.M."/>
            <person name="Op den Camp H."/>
            <person name="Overmann J."/>
            <person name="Amann R."/>
            <person name="Jetten M.S.M."/>
            <person name="Mascher T."/>
            <person name="Medema M.H."/>
            <person name="Devos D.P."/>
            <person name="Kaster A.-K."/>
            <person name="Ovreas L."/>
            <person name="Rohde M."/>
            <person name="Galperin M.Y."/>
            <person name="Jogler C."/>
        </authorList>
    </citation>
    <scope>NUCLEOTIDE SEQUENCE [LARGE SCALE GENOMIC DNA]</scope>
    <source>
        <strain evidence="3 5">DSM 8797</strain>
    </source>
</reference>
<evidence type="ECO:0000313" key="3">
    <source>
        <dbReference type="EMBL" id="QEG19568.1"/>
    </source>
</evidence>
<reference evidence="2 4" key="1">
    <citation type="journal article" date="2018" name="Nat. Biotechnol.">
        <title>A standardized bacterial taxonomy based on genome phylogeny substantially revises the tree of life.</title>
        <authorList>
            <person name="Parks D.H."/>
            <person name="Chuvochina M."/>
            <person name="Waite D.W."/>
            <person name="Rinke C."/>
            <person name="Skarshewski A."/>
            <person name="Chaumeil P.A."/>
            <person name="Hugenholtz P."/>
        </authorList>
    </citation>
    <scope>NUCLEOTIDE SEQUENCE [LARGE SCALE GENOMIC DNA]</scope>
    <source>
        <strain evidence="2">UBA9375</strain>
    </source>
</reference>
<dbReference type="Gene3D" id="3.10.129.10">
    <property type="entry name" value="Hotdog Thioesterase"/>
    <property type="match status" value="1"/>
</dbReference>
<keyword evidence="5" id="KW-1185">Reference proteome</keyword>
<dbReference type="EC" id="4.2.1.59" evidence="3"/>
<protein>
    <submittedName>
        <fullName evidence="3">3-hydroxyacyl-[acyl-carrier-protein] dehydratase FabZ</fullName>
        <ecNumber evidence="3">4.2.1.59</ecNumber>
    </submittedName>
    <submittedName>
        <fullName evidence="2">Beta-hydroxyacyl-ACP dehydratase</fullName>
    </submittedName>
</protein>
<evidence type="ECO:0000313" key="5">
    <source>
        <dbReference type="Proteomes" id="UP000322887"/>
    </source>
</evidence>
<dbReference type="GeneID" id="98649895"/>
<dbReference type="PANTHER" id="PTHR30272">
    <property type="entry name" value="3-HYDROXYACYL-[ACYL-CARRIER-PROTEIN] DEHYDRATASE"/>
    <property type="match status" value="1"/>
</dbReference>
<dbReference type="SUPFAM" id="SSF54637">
    <property type="entry name" value="Thioesterase/thiol ester dehydrase-isomerase"/>
    <property type="match status" value="1"/>
</dbReference>
<evidence type="ECO:0000313" key="2">
    <source>
        <dbReference type="EMBL" id="HCO23763.1"/>
    </source>
</evidence>
<dbReference type="InterPro" id="IPR013114">
    <property type="entry name" value="FabA_FabZ"/>
</dbReference>
<proteinExistence type="predicted"/>
<gene>
    <name evidence="3" type="primary">fabZ_3</name>
    <name evidence="2" type="ORF">DIT97_12175</name>
    <name evidence="3" type="ORF">GmarT_54690</name>
</gene>
<dbReference type="InterPro" id="IPR029069">
    <property type="entry name" value="HotDog_dom_sf"/>
</dbReference>
<dbReference type="RefSeq" id="WP_002644544.1">
    <property type="nucleotide sequence ID" value="NZ_CAXAST010000005.1"/>
</dbReference>
<sequence length="162" mass="18340">MRFSLVDQILEMEKGKSITAVKNLSLSEEYLQDHFPGFAVMPGVLMVESIVQAGAWLMRYTNDFQYSTILLKQTKAIRFNSFVTPGKQLRVSLSIQKWEDNLCTLKASSQVEGEAAVSGRIVLEQFNLGDKNPSMTETDSARIQDLQTQFRQLWNPSRQTAS</sequence>
<evidence type="ECO:0000313" key="4">
    <source>
        <dbReference type="Proteomes" id="UP000263642"/>
    </source>
</evidence>
<dbReference type="EMBL" id="CP042910">
    <property type="protein sequence ID" value="QEG19568.1"/>
    <property type="molecule type" value="Genomic_DNA"/>
</dbReference>
<keyword evidence="1 3" id="KW-0456">Lyase</keyword>
<dbReference type="AlphaFoldDB" id="A0A3D3R4K6"/>
<dbReference type="PANTHER" id="PTHR30272:SF1">
    <property type="entry name" value="3-HYDROXYACYL-[ACYL-CARRIER-PROTEIN] DEHYDRATASE"/>
    <property type="match status" value="1"/>
</dbReference>
<name>A0A3D3R4K6_9PLAN</name>
<dbReference type="Proteomes" id="UP000322887">
    <property type="component" value="Chromosome"/>
</dbReference>
<dbReference type="Pfam" id="PF07977">
    <property type="entry name" value="FabA"/>
    <property type="match status" value="1"/>
</dbReference>
<dbReference type="EMBL" id="DQAY01000069">
    <property type="protein sequence ID" value="HCO23763.1"/>
    <property type="molecule type" value="Genomic_DNA"/>
</dbReference>
<accession>A0A517XJA4</accession>
<accession>A0A3D3R4K6</accession>
<dbReference type="Proteomes" id="UP000263642">
    <property type="component" value="Unassembled WGS sequence"/>
</dbReference>